<keyword evidence="2" id="KW-0732">Signal</keyword>
<feature type="chain" id="PRO_5045271860" evidence="2">
    <location>
        <begin position="24"/>
        <end position="131"/>
    </location>
</feature>
<evidence type="ECO:0000313" key="3">
    <source>
        <dbReference type="Proteomes" id="UP001652582"/>
    </source>
</evidence>
<feature type="region of interest" description="Disordered" evidence="1">
    <location>
        <begin position="81"/>
        <end position="118"/>
    </location>
</feature>
<sequence>MLLNMKLAVLLTFGMLFFKGTSSQCPGGCGPSPLPALMRNLELLSDELDSLPIGNRRLFISDVIEKLEKLIQETVALFFGLSVPSGNGRSSGRGSSQGGGRNRQAQRRLNDCSGSDDYECDHTVTLPPDVA</sequence>
<evidence type="ECO:0000256" key="1">
    <source>
        <dbReference type="SAM" id="MobiDB-lite"/>
    </source>
</evidence>
<organism evidence="3 4">
    <name type="scientific">Bicyclus anynana</name>
    <name type="common">Squinting bush brown butterfly</name>
    <dbReference type="NCBI Taxonomy" id="110368"/>
    <lineage>
        <taxon>Eukaryota</taxon>
        <taxon>Metazoa</taxon>
        <taxon>Ecdysozoa</taxon>
        <taxon>Arthropoda</taxon>
        <taxon>Hexapoda</taxon>
        <taxon>Insecta</taxon>
        <taxon>Pterygota</taxon>
        <taxon>Neoptera</taxon>
        <taxon>Endopterygota</taxon>
        <taxon>Lepidoptera</taxon>
        <taxon>Glossata</taxon>
        <taxon>Ditrysia</taxon>
        <taxon>Papilionoidea</taxon>
        <taxon>Nymphalidae</taxon>
        <taxon>Satyrinae</taxon>
        <taxon>Satyrini</taxon>
        <taxon>Mycalesina</taxon>
        <taxon>Bicyclus</taxon>
    </lineage>
</organism>
<proteinExistence type="predicted"/>
<feature type="compositionally biased region" description="Gly residues" evidence="1">
    <location>
        <begin position="89"/>
        <end position="101"/>
    </location>
</feature>
<feature type="signal peptide" evidence="2">
    <location>
        <begin position="1"/>
        <end position="23"/>
    </location>
</feature>
<keyword evidence="3" id="KW-1185">Reference proteome</keyword>
<evidence type="ECO:0000313" key="4">
    <source>
        <dbReference type="RefSeq" id="XP_052738426.1"/>
    </source>
</evidence>
<protein>
    <submittedName>
        <fullName evidence="4">Uncharacterized protein LOC128198228</fullName>
    </submittedName>
</protein>
<name>A0ABM3LH89_BICAN</name>
<gene>
    <name evidence="4" type="primary">LOC128198228</name>
</gene>
<evidence type="ECO:0000256" key="2">
    <source>
        <dbReference type="SAM" id="SignalP"/>
    </source>
</evidence>
<dbReference type="GeneID" id="128198228"/>
<dbReference type="RefSeq" id="XP_052738426.1">
    <property type="nucleotide sequence ID" value="XM_052882466.1"/>
</dbReference>
<dbReference type="Proteomes" id="UP001652582">
    <property type="component" value="Chromosome 7"/>
</dbReference>
<reference evidence="4" key="1">
    <citation type="submission" date="2025-08" db="UniProtKB">
        <authorList>
            <consortium name="RefSeq"/>
        </authorList>
    </citation>
    <scope>IDENTIFICATION</scope>
</reference>
<accession>A0ABM3LH89</accession>